<dbReference type="InterPro" id="IPR058625">
    <property type="entry name" value="MdtA-like_BSH"/>
</dbReference>
<dbReference type="RefSeq" id="WP_202634437.1">
    <property type="nucleotide sequence ID" value="NZ_CP010554.1"/>
</dbReference>
<evidence type="ECO:0000313" key="9">
    <source>
        <dbReference type="EMBL" id="AJP48495.1"/>
    </source>
</evidence>
<dbReference type="GO" id="GO:0015562">
    <property type="term" value="F:efflux transmembrane transporter activity"/>
    <property type="evidence" value="ECO:0007669"/>
    <property type="project" value="TreeGrafter"/>
</dbReference>
<dbReference type="SUPFAM" id="SSF111369">
    <property type="entry name" value="HlyD-like secretion proteins"/>
    <property type="match status" value="1"/>
</dbReference>
<dbReference type="InterPro" id="IPR006143">
    <property type="entry name" value="RND_pump_MFP"/>
</dbReference>
<accession>A0A0C5J942</accession>
<keyword evidence="4" id="KW-1133">Transmembrane helix</keyword>
<evidence type="ECO:0000259" key="8">
    <source>
        <dbReference type="Pfam" id="PF25967"/>
    </source>
</evidence>
<dbReference type="InterPro" id="IPR058627">
    <property type="entry name" value="MdtA-like_C"/>
</dbReference>
<keyword evidence="4" id="KW-0472">Membrane</keyword>
<dbReference type="Proteomes" id="UP000061603">
    <property type="component" value="Chromosome"/>
</dbReference>
<feature type="domain" description="Multidrug resistance protein MdtA-like barrel-sandwich hybrid" evidence="6">
    <location>
        <begin position="89"/>
        <end position="219"/>
    </location>
</feature>
<evidence type="ECO:0000256" key="1">
    <source>
        <dbReference type="ARBA" id="ARBA00004196"/>
    </source>
</evidence>
<evidence type="ECO:0000259" key="7">
    <source>
        <dbReference type="Pfam" id="PF25954"/>
    </source>
</evidence>
<evidence type="ECO:0000313" key="10">
    <source>
        <dbReference type="Proteomes" id="UP000061603"/>
    </source>
</evidence>
<evidence type="ECO:0000259" key="6">
    <source>
        <dbReference type="Pfam" id="PF25917"/>
    </source>
</evidence>
<comment type="similarity">
    <text evidence="2">Belongs to the membrane fusion protein (MFP) (TC 8.A.1) family.</text>
</comment>
<dbReference type="GO" id="GO:1990281">
    <property type="term" value="C:efflux pump complex"/>
    <property type="evidence" value="ECO:0007669"/>
    <property type="project" value="TreeGrafter"/>
</dbReference>
<dbReference type="Pfam" id="PF25967">
    <property type="entry name" value="RND-MFP_C"/>
    <property type="match status" value="1"/>
</dbReference>
<sequence length="406" mass="42959">MPSDVPVLSLNPFLDRRRLRLAGIVLILIALAAVIIGIVVRLLDNRRLREWTDAQAVPTVVVNLPATGKNVITLDLPGRLEAYARAPLYARVSGYLKSWKADIGTLVKAGQLLAEIETPDLDQQLLQAKADLVSAESAAALAATTAKRWQAMLGSDAVSRQEVDEKTGDLANKQAMVKAAQANVDRFQAMKGFTRIVAPFDGRVTARSTDVGALINAGSGVGPELFVVSDTRKLRVYVNVPQNYAPGIKPGGKAKVSVPEYPGKLYPATVESSAQAINAASGSMLVQLVVDNTAAELLSGGYAVISFDLPNAKPALSIPASALIFDKTGLRVATVDKADKIVLKPVTIARDMGKLIEIGSGLVAQDRVIESPPDGIVDGEPVHVALSETVRSKAKAAPETASHDKK</sequence>
<dbReference type="PANTHER" id="PTHR30469:SF37">
    <property type="entry name" value="RAGD PROTEIN"/>
    <property type="match status" value="1"/>
</dbReference>
<dbReference type="AlphaFoldDB" id="A0A0C5J942"/>
<dbReference type="Pfam" id="PF25917">
    <property type="entry name" value="BSH_RND"/>
    <property type="match status" value="1"/>
</dbReference>
<dbReference type="HOGENOM" id="CLU_018816_1_4_4"/>
<dbReference type="Gene3D" id="2.40.420.20">
    <property type="match status" value="1"/>
</dbReference>
<dbReference type="NCBIfam" id="TIGR01730">
    <property type="entry name" value="RND_mfp"/>
    <property type="match status" value="1"/>
</dbReference>
<organism evidence="9 10">
    <name type="scientific">Rugosibacter aromaticivorans</name>
    <dbReference type="NCBI Taxonomy" id="1565605"/>
    <lineage>
        <taxon>Bacteria</taxon>
        <taxon>Pseudomonadati</taxon>
        <taxon>Pseudomonadota</taxon>
        <taxon>Betaproteobacteria</taxon>
        <taxon>Nitrosomonadales</taxon>
        <taxon>Sterolibacteriaceae</taxon>
        <taxon>Rugosibacter</taxon>
    </lineage>
</organism>
<evidence type="ECO:0000256" key="3">
    <source>
        <dbReference type="ARBA" id="ARBA00022448"/>
    </source>
</evidence>
<proteinExistence type="inferred from homology"/>
<feature type="domain" description="Multidrug resistance protein MdtA-like C-terminal permuted SH3" evidence="8">
    <location>
        <begin position="315"/>
        <end position="369"/>
    </location>
</feature>
<dbReference type="Pfam" id="PF25954">
    <property type="entry name" value="Beta-barrel_RND_2"/>
    <property type="match status" value="1"/>
</dbReference>
<name>A0A0C5J942_9PROT</name>
<dbReference type="Gene3D" id="2.40.30.170">
    <property type="match status" value="1"/>
</dbReference>
<reference evidence="9 10" key="1">
    <citation type="journal article" date="2015" name="Genome Announc.">
        <title>Complete Genome Sequence of a Novel Bacterium within the Family Rhodocyclaceae That Degrades Polycyclic Aromatic Hydrocarbons.</title>
        <authorList>
            <person name="Singleton D.R."/>
            <person name="Dickey A.N."/>
            <person name="Scholl E.H."/>
            <person name="Wright F.A."/>
            <person name="Aitken M.D."/>
        </authorList>
    </citation>
    <scope>NUCLEOTIDE SEQUENCE [LARGE SCALE GENOMIC DNA]</scope>
    <source>
        <strain evidence="10">PG1-Ca6</strain>
    </source>
</reference>
<evidence type="ECO:0000259" key="5">
    <source>
        <dbReference type="Pfam" id="PF25876"/>
    </source>
</evidence>
<keyword evidence="10" id="KW-1185">Reference proteome</keyword>
<dbReference type="PANTHER" id="PTHR30469">
    <property type="entry name" value="MULTIDRUG RESISTANCE PROTEIN MDTA"/>
    <property type="match status" value="1"/>
</dbReference>
<dbReference type="Gene3D" id="1.10.287.470">
    <property type="entry name" value="Helix hairpin bin"/>
    <property type="match status" value="1"/>
</dbReference>
<keyword evidence="3" id="KW-0813">Transport</keyword>
<feature type="domain" description="Multidrug resistance protein MdtA-like alpha-helical hairpin" evidence="5">
    <location>
        <begin position="124"/>
        <end position="186"/>
    </location>
</feature>
<dbReference type="PATRIC" id="fig|1565605.3.peg.1823"/>
<feature type="transmembrane region" description="Helical" evidence="4">
    <location>
        <begin position="20"/>
        <end position="43"/>
    </location>
</feature>
<dbReference type="KEGG" id="rbu:PG1C_08620"/>
<evidence type="ECO:0000256" key="4">
    <source>
        <dbReference type="SAM" id="Phobius"/>
    </source>
</evidence>
<feature type="domain" description="CusB-like beta-barrel" evidence="7">
    <location>
        <begin position="237"/>
        <end position="307"/>
    </location>
</feature>
<gene>
    <name evidence="9" type="ORF">PG1C_08620</name>
</gene>
<dbReference type="InterPro" id="IPR058792">
    <property type="entry name" value="Beta-barrel_RND_2"/>
</dbReference>
<protein>
    <submittedName>
        <fullName evidence="9">RND transporter MFP subunit</fullName>
    </submittedName>
</protein>
<keyword evidence="4" id="KW-0812">Transmembrane</keyword>
<dbReference type="InterPro" id="IPR058624">
    <property type="entry name" value="MdtA-like_HH"/>
</dbReference>
<dbReference type="STRING" id="1565605.PG1C_08620"/>
<dbReference type="EMBL" id="CP010554">
    <property type="protein sequence ID" value="AJP48495.1"/>
    <property type="molecule type" value="Genomic_DNA"/>
</dbReference>
<evidence type="ECO:0000256" key="2">
    <source>
        <dbReference type="ARBA" id="ARBA00009477"/>
    </source>
</evidence>
<comment type="subcellular location">
    <subcellularLocation>
        <location evidence="1">Cell envelope</location>
    </subcellularLocation>
</comment>
<dbReference type="Gene3D" id="2.40.50.100">
    <property type="match status" value="1"/>
</dbReference>
<dbReference type="Pfam" id="PF25876">
    <property type="entry name" value="HH_MFP_RND"/>
    <property type="match status" value="1"/>
</dbReference>